<name>A0A2X2BCX7_PROMI</name>
<gene>
    <name evidence="1" type="ORF">NCTC10975_00224</name>
</gene>
<dbReference type="Proteomes" id="UP000251485">
    <property type="component" value="Unassembled WGS sequence"/>
</dbReference>
<sequence>MSTATNLNELQEQVRSRYNGLSKRLQQVAHYLLDNKKQCSI</sequence>
<reference evidence="1 2" key="1">
    <citation type="submission" date="2018-06" db="EMBL/GenBank/DDBJ databases">
        <authorList>
            <consortium name="Pathogen Informatics"/>
            <person name="Doyle S."/>
        </authorList>
    </citation>
    <scope>NUCLEOTIDE SEQUENCE [LARGE SCALE GENOMIC DNA]</scope>
    <source>
        <strain evidence="1 2">NCTC10975</strain>
    </source>
</reference>
<dbReference type="AlphaFoldDB" id="A0A2X2BCX7"/>
<evidence type="ECO:0000313" key="2">
    <source>
        <dbReference type="Proteomes" id="UP000251485"/>
    </source>
</evidence>
<dbReference type="EMBL" id="UAUE01000001">
    <property type="protein sequence ID" value="SPY93897.1"/>
    <property type="molecule type" value="Genomic_DNA"/>
</dbReference>
<evidence type="ECO:0000313" key="1">
    <source>
        <dbReference type="EMBL" id="SPY93897.1"/>
    </source>
</evidence>
<protein>
    <submittedName>
        <fullName evidence="1">Phosphosugar-binding regulatory protein</fullName>
    </submittedName>
</protein>
<proteinExistence type="predicted"/>
<organism evidence="1 2">
    <name type="scientific">Proteus mirabilis</name>
    <dbReference type="NCBI Taxonomy" id="584"/>
    <lineage>
        <taxon>Bacteria</taxon>
        <taxon>Pseudomonadati</taxon>
        <taxon>Pseudomonadota</taxon>
        <taxon>Gammaproteobacteria</taxon>
        <taxon>Enterobacterales</taxon>
        <taxon>Morganellaceae</taxon>
        <taxon>Proteus</taxon>
    </lineage>
</organism>
<accession>A0A2X2BCX7</accession>